<sequence>MSLGPSRPQVKWEFDVQDLFPLFEQLEELEIQGTIFRLDFELLRRRYPSLDIPPRTLSRKILADSSMSDMTTYPPSSSHLPQWKVKRLLTPDDWMLMLAFCPDLSDLDLRENFVVKLEALFIPQTSVSGDDNDSDLGDWACKDLETLSMQLSSSRDESVNARLMPRWPRREKDIPVPNEACIRRWGDVYRQLGQLTKLKTLVIFCNELHIALNIGDQANKGSLGGSGIEQLGGETGKMQQLETLALSDMMGVRWEFEVLEALLNMVPKLKSLYLRPLYSSNSQEIMQWLADMDRGDVVFESNAPILETP</sequence>
<dbReference type="Gene3D" id="3.80.10.10">
    <property type="entry name" value="Ribonuclease Inhibitor"/>
    <property type="match status" value="1"/>
</dbReference>
<gene>
    <name evidence="1" type="ORF">BGW38_009246</name>
</gene>
<dbReference type="SUPFAM" id="SSF52047">
    <property type="entry name" value="RNI-like"/>
    <property type="match status" value="1"/>
</dbReference>
<keyword evidence="2" id="KW-1185">Reference proteome</keyword>
<dbReference type="EMBL" id="JAABOA010000671">
    <property type="protein sequence ID" value="KAF9583533.1"/>
    <property type="molecule type" value="Genomic_DNA"/>
</dbReference>
<dbReference type="AlphaFoldDB" id="A0A9P6FXA5"/>
<reference evidence="1" key="1">
    <citation type="journal article" date="2020" name="Fungal Divers.">
        <title>Resolving the Mortierellaceae phylogeny through synthesis of multi-gene phylogenetics and phylogenomics.</title>
        <authorList>
            <person name="Vandepol N."/>
            <person name="Liber J."/>
            <person name="Desiro A."/>
            <person name="Na H."/>
            <person name="Kennedy M."/>
            <person name="Barry K."/>
            <person name="Grigoriev I.V."/>
            <person name="Miller A.N."/>
            <person name="O'Donnell K."/>
            <person name="Stajich J.E."/>
            <person name="Bonito G."/>
        </authorList>
    </citation>
    <scope>NUCLEOTIDE SEQUENCE</scope>
    <source>
        <strain evidence="1">KOD1015</strain>
    </source>
</reference>
<organism evidence="1 2">
    <name type="scientific">Lunasporangiospora selenospora</name>
    <dbReference type="NCBI Taxonomy" id="979761"/>
    <lineage>
        <taxon>Eukaryota</taxon>
        <taxon>Fungi</taxon>
        <taxon>Fungi incertae sedis</taxon>
        <taxon>Mucoromycota</taxon>
        <taxon>Mortierellomycotina</taxon>
        <taxon>Mortierellomycetes</taxon>
        <taxon>Mortierellales</taxon>
        <taxon>Mortierellaceae</taxon>
        <taxon>Lunasporangiospora</taxon>
    </lineage>
</organism>
<comment type="caution">
    <text evidence="1">The sequence shown here is derived from an EMBL/GenBank/DDBJ whole genome shotgun (WGS) entry which is preliminary data.</text>
</comment>
<dbReference type="InterPro" id="IPR032675">
    <property type="entry name" value="LRR_dom_sf"/>
</dbReference>
<dbReference type="OrthoDB" id="2394871at2759"/>
<accession>A0A9P6FXA5</accession>
<dbReference type="Proteomes" id="UP000780801">
    <property type="component" value="Unassembled WGS sequence"/>
</dbReference>
<protein>
    <submittedName>
        <fullName evidence="1">Uncharacterized protein</fullName>
    </submittedName>
</protein>
<name>A0A9P6FXA5_9FUNG</name>
<evidence type="ECO:0000313" key="1">
    <source>
        <dbReference type="EMBL" id="KAF9583533.1"/>
    </source>
</evidence>
<evidence type="ECO:0000313" key="2">
    <source>
        <dbReference type="Proteomes" id="UP000780801"/>
    </source>
</evidence>
<proteinExistence type="predicted"/>